<organism evidence="7 8">
    <name type="scientific">Aulographum hederae CBS 113979</name>
    <dbReference type="NCBI Taxonomy" id="1176131"/>
    <lineage>
        <taxon>Eukaryota</taxon>
        <taxon>Fungi</taxon>
        <taxon>Dikarya</taxon>
        <taxon>Ascomycota</taxon>
        <taxon>Pezizomycotina</taxon>
        <taxon>Dothideomycetes</taxon>
        <taxon>Pleosporomycetidae</taxon>
        <taxon>Aulographales</taxon>
        <taxon>Aulographaceae</taxon>
    </lineage>
</organism>
<feature type="active site" description="Proton donor/acceptor" evidence="5">
    <location>
        <position position="161"/>
    </location>
</feature>
<evidence type="ECO:0000256" key="3">
    <source>
        <dbReference type="ARBA" id="ARBA00023239"/>
    </source>
</evidence>
<comment type="subcellular location">
    <subcellularLocation>
        <location evidence="5">Nucleus</location>
    </subcellularLocation>
</comment>
<evidence type="ECO:0000256" key="1">
    <source>
        <dbReference type="ARBA" id="ARBA00022722"/>
    </source>
</evidence>
<dbReference type="HAMAP" id="MF_03040">
    <property type="entry name" value="USB1"/>
    <property type="match status" value="1"/>
</dbReference>
<dbReference type="GO" id="GO:0034477">
    <property type="term" value="P:U6 snRNA 3'-end processing"/>
    <property type="evidence" value="ECO:0007669"/>
    <property type="project" value="UniProtKB-UniRule"/>
</dbReference>
<dbReference type="Proteomes" id="UP000800041">
    <property type="component" value="Unassembled WGS sequence"/>
</dbReference>
<sequence>MALPLRRKVLSPAPHKPALVDYSDSDDDGRDEKPLQPPPLPAQAGLKRKRSASPPPPPPTLSSAPSLPPSFFDMYATNPRVGTSDDPALHGGRKRAVPHKKGNWPSHVYLEWRPSDAAFEALTATVEAVKASYEEVLSQEINSRFKVNSLLSELGVPQPLHISLSSSFILRDDNKDAFRKVLTEKIEKDRTISPLCVQFTDLSWFPNENKSRWFLVLCVKQQPASQGSIRTPCGSRSAEPLDKVLRLVNGVMRSWELPTLYLLDRDTPTPFEPKTRHRAIYLRHSHNKNPTVQPTMRPIKKRRALFNTDDVDKTADSSSENNVDDGLAELEKLRPITPRKPHVGTGNRFDNQDELNVSRPRSPTASLLVDSATFHISIAETLSPPPVPDDQLEMRYIDEALAKLNELNDARFDEVKLKTGNHNSSMRFIGSPYFTKPHRHGEKLE</sequence>
<dbReference type="EC" id="3.1.4.-" evidence="5"/>
<protein>
    <recommendedName>
        <fullName evidence="5">U6 snRNA phosphodiesterase</fullName>
        <ecNumber evidence="5">3.1.4.-</ecNumber>
    </recommendedName>
</protein>
<comment type="similarity">
    <text evidence="5">Belongs to the 2H phosphoesterase superfamily. USB1 family.</text>
</comment>
<proteinExistence type="inferred from homology"/>
<dbReference type="PANTHER" id="PTHR13522:SF3">
    <property type="entry name" value="U6 SNRNA PHOSPHODIESTERASE 1"/>
    <property type="match status" value="1"/>
</dbReference>
<dbReference type="InterPro" id="IPR027521">
    <property type="entry name" value="Usb1"/>
</dbReference>
<dbReference type="PANTHER" id="PTHR13522">
    <property type="entry name" value="U6 SNRNA PHOSPHODIESTERASE 1"/>
    <property type="match status" value="1"/>
</dbReference>
<dbReference type="OrthoDB" id="49151at2759"/>
<dbReference type="GO" id="GO:0016829">
    <property type="term" value="F:lyase activity"/>
    <property type="evidence" value="ECO:0007669"/>
    <property type="project" value="UniProtKB-KW"/>
</dbReference>
<keyword evidence="8" id="KW-1185">Reference proteome</keyword>
<evidence type="ECO:0000313" key="8">
    <source>
        <dbReference type="Proteomes" id="UP000800041"/>
    </source>
</evidence>
<name>A0A6G1HGG1_9PEZI</name>
<evidence type="ECO:0000256" key="4">
    <source>
        <dbReference type="ARBA" id="ARBA00023242"/>
    </source>
</evidence>
<dbReference type="GO" id="GO:1990838">
    <property type="term" value="F:poly(U)-specific exoribonuclease activity, producing 3' uridine cyclic phosphate ends"/>
    <property type="evidence" value="ECO:0007669"/>
    <property type="project" value="UniProtKB-UniRule"/>
</dbReference>
<dbReference type="Gene3D" id="3.90.1140.10">
    <property type="entry name" value="Cyclic phosphodiesterase"/>
    <property type="match status" value="1"/>
</dbReference>
<dbReference type="AlphaFoldDB" id="A0A6G1HGG1"/>
<gene>
    <name evidence="5" type="primary">USB1</name>
    <name evidence="7" type="ORF">K402DRAFT_459307</name>
</gene>
<feature type="active site" description="Proton donor/acceptor" evidence="5">
    <location>
        <position position="375"/>
    </location>
</feature>
<accession>A0A6G1HGG1</accession>
<comment type="function">
    <text evidence="5">Phosphodiesterase responsible for the U6 snRNA 3' end processing. Acts as an exoribonuclease (RNase) responsible for trimming the poly(U) tract of the last nucleotides in the pre-U6 snRNA molecule, leading to the formation of mature U6 snRNA.</text>
</comment>
<feature type="region of interest" description="Disordered" evidence="6">
    <location>
        <begin position="337"/>
        <end position="359"/>
    </location>
</feature>
<keyword evidence="2 5" id="KW-0378">Hydrolase</keyword>
<dbReference type="GO" id="GO:0005634">
    <property type="term" value="C:nucleus"/>
    <property type="evidence" value="ECO:0007669"/>
    <property type="project" value="UniProtKB-SubCell"/>
</dbReference>
<evidence type="ECO:0000313" key="7">
    <source>
        <dbReference type="EMBL" id="KAF1992122.1"/>
    </source>
</evidence>
<keyword evidence="3" id="KW-0456">Lyase</keyword>
<evidence type="ECO:0000256" key="6">
    <source>
        <dbReference type="SAM" id="MobiDB-lite"/>
    </source>
</evidence>
<evidence type="ECO:0000256" key="5">
    <source>
        <dbReference type="HAMAP-Rule" id="MF_03040"/>
    </source>
</evidence>
<dbReference type="EMBL" id="ML977138">
    <property type="protein sequence ID" value="KAF1992122.1"/>
    <property type="molecule type" value="Genomic_DNA"/>
</dbReference>
<keyword evidence="1 5" id="KW-0540">Nuclease</keyword>
<feature type="region of interest" description="Disordered" evidence="6">
    <location>
        <begin position="1"/>
        <end position="99"/>
    </location>
</feature>
<keyword evidence="4 5" id="KW-0539">Nucleus</keyword>
<evidence type="ECO:0000256" key="2">
    <source>
        <dbReference type="ARBA" id="ARBA00022801"/>
    </source>
</evidence>
<dbReference type="Pfam" id="PF09749">
    <property type="entry name" value="HVSL"/>
    <property type="match status" value="1"/>
</dbReference>
<reference evidence="7" key="1">
    <citation type="journal article" date="2020" name="Stud. Mycol.">
        <title>101 Dothideomycetes genomes: a test case for predicting lifestyles and emergence of pathogens.</title>
        <authorList>
            <person name="Haridas S."/>
            <person name="Albert R."/>
            <person name="Binder M."/>
            <person name="Bloem J."/>
            <person name="Labutti K."/>
            <person name="Salamov A."/>
            <person name="Andreopoulos B."/>
            <person name="Baker S."/>
            <person name="Barry K."/>
            <person name="Bills G."/>
            <person name="Bluhm B."/>
            <person name="Cannon C."/>
            <person name="Castanera R."/>
            <person name="Culley D."/>
            <person name="Daum C."/>
            <person name="Ezra D."/>
            <person name="Gonzalez J."/>
            <person name="Henrissat B."/>
            <person name="Kuo A."/>
            <person name="Liang C."/>
            <person name="Lipzen A."/>
            <person name="Lutzoni F."/>
            <person name="Magnuson J."/>
            <person name="Mondo S."/>
            <person name="Nolan M."/>
            <person name="Ohm R."/>
            <person name="Pangilinan J."/>
            <person name="Park H.-J."/>
            <person name="Ramirez L."/>
            <person name="Alfaro M."/>
            <person name="Sun H."/>
            <person name="Tritt A."/>
            <person name="Yoshinaga Y."/>
            <person name="Zwiers L.-H."/>
            <person name="Turgeon B."/>
            <person name="Goodwin S."/>
            <person name="Spatafora J."/>
            <person name="Crous P."/>
            <person name="Grigoriev I."/>
        </authorList>
    </citation>
    <scope>NUCLEOTIDE SEQUENCE</scope>
    <source>
        <strain evidence="7">CBS 113979</strain>
    </source>
</reference>